<dbReference type="PANTHER" id="PTHR31609:SF1">
    <property type="entry name" value="CARBOHYDRATE DEACETYLASE"/>
    <property type="match status" value="1"/>
</dbReference>
<keyword evidence="7" id="KW-1185">Reference proteome</keyword>
<keyword evidence="4" id="KW-0460">Magnesium</keyword>
<keyword evidence="3" id="KW-0378">Hydrolase</keyword>
<dbReference type="GO" id="GO:0016787">
    <property type="term" value="F:hydrolase activity"/>
    <property type="evidence" value="ECO:0007669"/>
    <property type="project" value="UniProtKB-KW"/>
</dbReference>
<dbReference type="Proteomes" id="UP000236488">
    <property type="component" value="Unassembled WGS sequence"/>
</dbReference>
<dbReference type="Pfam" id="PF04794">
    <property type="entry name" value="YdjC"/>
    <property type="match status" value="1"/>
</dbReference>
<protein>
    <submittedName>
        <fullName evidence="6">ChbG/HpnK family deacetylase</fullName>
    </submittedName>
</protein>
<name>A0A2K2U4Q2_9ACTN</name>
<evidence type="ECO:0000256" key="5">
    <source>
        <dbReference type="ARBA" id="ARBA00023277"/>
    </source>
</evidence>
<dbReference type="InterPro" id="IPR011330">
    <property type="entry name" value="Glyco_hydro/deAcase_b/a-brl"/>
</dbReference>
<evidence type="ECO:0000256" key="3">
    <source>
        <dbReference type="ARBA" id="ARBA00022801"/>
    </source>
</evidence>
<dbReference type="SUPFAM" id="SSF88713">
    <property type="entry name" value="Glycoside hydrolase/deacetylase"/>
    <property type="match status" value="1"/>
</dbReference>
<dbReference type="GO" id="GO:0046872">
    <property type="term" value="F:metal ion binding"/>
    <property type="evidence" value="ECO:0007669"/>
    <property type="project" value="UniProtKB-KW"/>
</dbReference>
<organism evidence="6 7">
    <name type="scientific">Rubneribacter badeniensis</name>
    <dbReference type="NCBI Taxonomy" id="2070688"/>
    <lineage>
        <taxon>Bacteria</taxon>
        <taxon>Bacillati</taxon>
        <taxon>Actinomycetota</taxon>
        <taxon>Coriobacteriia</taxon>
        <taxon>Eggerthellales</taxon>
        <taxon>Eggerthellaceae</taxon>
        <taxon>Rubneribacter</taxon>
    </lineage>
</organism>
<dbReference type="AlphaFoldDB" id="A0A2K2U4Q2"/>
<dbReference type="InterPro" id="IPR006879">
    <property type="entry name" value="YdjC-like"/>
</dbReference>
<evidence type="ECO:0000313" key="6">
    <source>
        <dbReference type="EMBL" id="PNV65254.1"/>
    </source>
</evidence>
<keyword evidence="5" id="KW-0119">Carbohydrate metabolism</keyword>
<dbReference type="EMBL" id="PPEL01000039">
    <property type="protein sequence ID" value="PNV65254.1"/>
    <property type="molecule type" value="Genomic_DNA"/>
</dbReference>
<proteinExistence type="predicted"/>
<dbReference type="GO" id="GO:0005975">
    <property type="term" value="P:carbohydrate metabolic process"/>
    <property type="evidence" value="ECO:0007669"/>
    <property type="project" value="InterPro"/>
</dbReference>
<comment type="caution">
    <text evidence="6">The sequence shown here is derived from an EMBL/GenBank/DDBJ whole genome shotgun (WGS) entry which is preliminary data.</text>
</comment>
<dbReference type="Gene3D" id="3.20.20.370">
    <property type="entry name" value="Glycoside hydrolase/deacetylase"/>
    <property type="match status" value="1"/>
</dbReference>
<dbReference type="PANTHER" id="PTHR31609">
    <property type="entry name" value="YDJC DEACETYLASE FAMILY MEMBER"/>
    <property type="match status" value="1"/>
</dbReference>
<evidence type="ECO:0000256" key="1">
    <source>
        <dbReference type="ARBA" id="ARBA00001946"/>
    </source>
</evidence>
<accession>A0A2K2U4Q2</accession>
<gene>
    <name evidence="6" type="ORF">C2L80_07530</name>
</gene>
<comment type="cofactor">
    <cofactor evidence="1">
        <name>Mg(2+)</name>
        <dbReference type="ChEBI" id="CHEBI:18420"/>
    </cofactor>
</comment>
<sequence>MGRNPDRNPNKTFTKILPLEYERLSICEVSMEKHRTHRPVGGPDPEAAEPAHPAAGGVLFHADDYGITLAQARAILALSDACGGHGALGSASAFANSPAFEEAAALAAPHVKSGALLMGLHLNLVEGAPCADTSDVPLLVNERGMFCHDFLGLARLTNGSQRAQARAQIERECVAQIERFLEAFPAQAHALRLDSHQHTHAIPAVFDTLLAAVRSCGCTLSHLRTPVEPLEPHLARRRAAPPVNIAKNTLLALLWRMNRGKLPSECATSLFCGVVLSGCMERVDEALVAAFRSLATQRGQAVEFLFHPVSVPRAQCLDPENAPFAAACAAPGRDAEARALQRFPPISQRAEP</sequence>
<dbReference type="GO" id="GO:0019213">
    <property type="term" value="F:deacetylase activity"/>
    <property type="evidence" value="ECO:0007669"/>
    <property type="project" value="TreeGrafter"/>
</dbReference>
<reference evidence="6 7" key="1">
    <citation type="journal article" date="2018" name="Int. J. Syst. Evol. Microbiol.">
        <title>Rubneribacter badeniensis gen. nov., sp. nov. and Enteroscipio rubneri gen. nov., sp. nov., new members of the Eggerthellaceae isolated from human faeces.</title>
        <authorList>
            <person name="Danylec N."/>
            <person name="Gobl A."/>
            <person name="Stoll D.A."/>
            <person name="Hetzer B."/>
            <person name="Kulling S.E."/>
            <person name="Huch M."/>
        </authorList>
    </citation>
    <scope>NUCLEOTIDE SEQUENCE [LARGE SCALE GENOMIC DNA]</scope>
    <source>
        <strain evidence="6 7">ResAG-85</strain>
    </source>
</reference>
<evidence type="ECO:0000313" key="7">
    <source>
        <dbReference type="Proteomes" id="UP000236488"/>
    </source>
</evidence>
<evidence type="ECO:0000256" key="2">
    <source>
        <dbReference type="ARBA" id="ARBA00022723"/>
    </source>
</evidence>
<evidence type="ECO:0000256" key="4">
    <source>
        <dbReference type="ARBA" id="ARBA00022842"/>
    </source>
</evidence>
<keyword evidence="2" id="KW-0479">Metal-binding</keyword>